<reference evidence="4 5" key="1">
    <citation type="journal article" date="2007" name="PLoS Pathog.">
        <title>Genome sequence of Babesia bovis and comparative analysis of apicomplexan hemoprotozoa.</title>
        <authorList>
            <person name="Brayton K.A."/>
            <person name="Lau A.O.T."/>
            <person name="Herndon D.R."/>
            <person name="Hannick L."/>
            <person name="Kappmeyer L.S."/>
            <person name="Berens S.J."/>
            <person name="Bidwell S.L."/>
            <person name="Brown W.C."/>
            <person name="Crabtree J."/>
            <person name="Fadrosh D."/>
            <person name="Feldblum T."/>
            <person name="Forberger H.A."/>
            <person name="Haas B.J."/>
            <person name="Howell J.M."/>
            <person name="Khouri H."/>
            <person name="Koo H."/>
            <person name="Mann D.J."/>
            <person name="Norimine J."/>
            <person name="Paulsen I.T."/>
            <person name="Radune D."/>
            <person name="Ren Q."/>
            <person name="Smith R.K. Jr."/>
            <person name="Suarez C.E."/>
            <person name="White O."/>
            <person name="Wortman J.R."/>
            <person name="Knowles D.P. Jr."/>
            <person name="McElwain T.F."/>
            <person name="Nene V.M."/>
        </authorList>
    </citation>
    <scope>NUCLEOTIDE SEQUENCE [LARGE SCALE GENOMIC DNA]</scope>
    <source>
        <strain evidence="4">T2Bo</strain>
    </source>
</reference>
<evidence type="ECO:0000256" key="1">
    <source>
        <dbReference type="ARBA" id="ARBA00022478"/>
    </source>
</evidence>
<evidence type="ECO:0000313" key="5">
    <source>
        <dbReference type="Proteomes" id="UP000002173"/>
    </source>
</evidence>
<dbReference type="OMA" id="WISCGDI"/>
<organism evidence="4 5">
    <name type="scientific">Babesia bovis</name>
    <dbReference type="NCBI Taxonomy" id="5865"/>
    <lineage>
        <taxon>Eukaryota</taxon>
        <taxon>Sar</taxon>
        <taxon>Alveolata</taxon>
        <taxon>Apicomplexa</taxon>
        <taxon>Aconoidasida</taxon>
        <taxon>Piroplasmida</taxon>
        <taxon>Babesiidae</taxon>
        <taxon>Babesia</taxon>
    </lineage>
</organism>
<protein>
    <recommendedName>
        <fullName evidence="3">RNA polymerase Rpb7-like N-terminal domain-containing protein</fullName>
    </recommendedName>
</protein>
<proteinExistence type="predicted"/>
<comment type="caution">
    <text evidence="4">The sequence shown here is derived from an EMBL/GenBank/DDBJ whole genome shotgun (WGS) entry which is preliminary data.</text>
</comment>
<gene>
    <name evidence="4" type="ORF">BBOV_I004030</name>
</gene>
<dbReference type="KEGG" id="bbo:BBOV_I004030"/>
<dbReference type="STRING" id="5865.A7AWQ6"/>
<dbReference type="Pfam" id="PF03876">
    <property type="entry name" value="SHS2_Rpb7-N"/>
    <property type="match status" value="1"/>
</dbReference>
<evidence type="ECO:0000256" key="2">
    <source>
        <dbReference type="ARBA" id="ARBA00023163"/>
    </source>
</evidence>
<keyword evidence="2" id="KW-0804">Transcription</keyword>
<feature type="domain" description="RNA polymerase Rpb7-like N-terminal" evidence="3">
    <location>
        <begin position="81"/>
        <end position="134"/>
    </location>
</feature>
<evidence type="ECO:0000259" key="3">
    <source>
        <dbReference type="Pfam" id="PF03876"/>
    </source>
</evidence>
<name>A7AWQ6_BABBO</name>
<keyword evidence="5" id="KW-1185">Reference proteome</keyword>
<dbReference type="RefSeq" id="XP_001609052.1">
    <property type="nucleotide sequence ID" value="XM_001609002.1"/>
</dbReference>
<dbReference type="VEuPathDB" id="PiroplasmaDB:BBOV_I004030"/>
<dbReference type="InParanoid" id="A7AWQ6"/>
<dbReference type="InterPro" id="IPR005576">
    <property type="entry name" value="Rpb7-like_N"/>
</dbReference>
<accession>A7AWQ6</accession>
<sequence>MAQLPWTVVRKTPVSFAKARSLAERCSNEISQFLVSHANKTRIASLLQAFVESLEECQNNEYINTTYKDVPCVASIKALGVVQIHPSFLGNPLKGVYAYLSNFLMQYNEDIGGIWLTCGKITQLDQYGYVTDGDCFGILSLRVTVKLLVFIPQTGLMCGKTTRAMSDRASLLVYGMFGVTVRANEGLSDKTSKLSEGDLVEVDVTDVKVLQKNKWVMMSTTMDRITVIS</sequence>
<dbReference type="GO" id="GO:0006351">
    <property type="term" value="P:DNA-templated transcription"/>
    <property type="evidence" value="ECO:0007669"/>
    <property type="project" value="InterPro"/>
</dbReference>
<dbReference type="InterPro" id="IPR036898">
    <property type="entry name" value="RNA_pol_Rpb7-like_N_sf"/>
</dbReference>
<dbReference type="Gene3D" id="3.30.1490.120">
    <property type="entry name" value="RNA polymerase Rpb7-like, N-terminal domain"/>
    <property type="match status" value="1"/>
</dbReference>
<dbReference type="EMBL" id="AAXT01000005">
    <property type="protein sequence ID" value="EDO05484.1"/>
    <property type="molecule type" value="Genomic_DNA"/>
</dbReference>
<dbReference type="Proteomes" id="UP000002173">
    <property type="component" value="Unassembled WGS sequence"/>
</dbReference>
<dbReference type="GO" id="GO:0000428">
    <property type="term" value="C:DNA-directed RNA polymerase complex"/>
    <property type="evidence" value="ECO:0007669"/>
    <property type="project" value="UniProtKB-KW"/>
</dbReference>
<reference evidence="5" key="2">
    <citation type="journal article" date="2020" name="Data Brief">
        <title>Transcriptome dataset of Babesia bovis life stages within vertebrate and invertebrate hosts.</title>
        <authorList>
            <person name="Ueti M.W."/>
            <person name="Johnson W.C."/>
            <person name="Kappmeyer L.S."/>
            <person name="Herndon D.R."/>
            <person name="Mousel M.R."/>
            <person name="Reif K.E."/>
            <person name="Taus N.S."/>
            <person name="Ifeonu O.O."/>
            <person name="Silva J.C."/>
            <person name="Suarez C.E."/>
            <person name="Brayton K.A."/>
        </authorList>
    </citation>
    <scope>NUCLEOTIDE SEQUENCE [LARGE SCALE GENOMIC DNA]</scope>
</reference>
<reference evidence="5" key="3">
    <citation type="journal article" date="2021" name="Int. J. Parasitol.">
        <title>Comparative analysis of gene expression between Babesia bovis blood stages and kinetes allowed by improved genome annotation.</title>
        <authorList>
            <person name="Ueti M.W."/>
            <person name="Johnson W.C."/>
            <person name="Kappmeyer L.S."/>
            <person name="Herndon D.R."/>
            <person name="Mousel M.R."/>
            <person name="Reif K.E."/>
            <person name="Taus N.S."/>
            <person name="Ifeonu O.O."/>
            <person name="Silva J.C."/>
            <person name="Suarez C.E."/>
            <person name="Brayton K.A."/>
        </authorList>
    </citation>
    <scope>NUCLEOTIDE SEQUENCE [LARGE SCALE GENOMIC DNA]</scope>
</reference>
<evidence type="ECO:0000313" key="4">
    <source>
        <dbReference type="EMBL" id="EDO05484.1"/>
    </source>
</evidence>
<dbReference type="GeneID" id="5477268"/>
<keyword evidence="1" id="KW-0240">DNA-directed RNA polymerase</keyword>
<dbReference type="eggNOG" id="ENOG502SGXS">
    <property type="taxonomic scope" value="Eukaryota"/>
</dbReference>
<dbReference type="AlphaFoldDB" id="A7AWQ6"/>